<evidence type="ECO:0000259" key="6">
    <source>
        <dbReference type="SMART" id="SM00359"/>
    </source>
</evidence>
<dbReference type="GO" id="GO:0005634">
    <property type="term" value="C:nucleus"/>
    <property type="evidence" value="ECO:0007669"/>
    <property type="project" value="TreeGrafter"/>
</dbReference>
<dbReference type="Pfam" id="PF09079">
    <property type="entry name" value="WHD_Cdc6"/>
    <property type="match status" value="1"/>
</dbReference>
<dbReference type="InterPro" id="IPR002478">
    <property type="entry name" value="PUA"/>
</dbReference>
<dbReference type="Gene3D" id="1.10.10.10">
    <property type="entry name" value="Winged helix-like DNA-binding domain superfamily/Winged helix DNA-binding domain"/>
    <property type="match status" value="1"/>
</dbReference>
<dbReference type="AlphaFoldDB" id="A0A498S1G5"/>
<evidence type="ECO:0000256" key="1">
    <source>
        <dbReference type="ARBA" id="ARBA00004087"/>
    </source>
</evidence>
<gene>
    <name evidence="8" type="ORF">NAV_LOCUS93</name>
</gene>
<dbReference type="InterPro" id="IPR041664">
    <property type="entry name" value="AAA_16"/>
</dbReference>
<dbReference type="SUPFAM" id="SSF46785">
    <property type="entry name" value="Winged helix' DNA-binding domain"/>
    <property type="match status" value="1"/>
</dbReference>
<reference evidence="8 9" key="1">
    <citation type="submission" date="2018-08" db="EMBL/GenBank/DDBJ databases">
        <authorList>
            <person name="Laetsch R D."/>
            <person name="Stevens L."/>
            <person name="Kumar S."/>
            <person name="Blaxter L. M."/>
        </authorList>
    </citation>
    <scope>NUCLEOTIDE SEQUENCE [LARGE SCALE GENOMIC DNA]</scope>
</reference>
<dbReference type="InterPro" id="IPR036388">
    <property type="entry name" value="WH-like_DNA-bd_sf"/>
</dbReference>
<dbReference type="EMBL" id="UPTC01000005">
    <property type="protein sequence ID" value="VBB25263.1"/>
    <property type="molecule type" value="Genomic_DNA"/>
</dbReference>
<name>A0A498S1G5_ACAVI</name>
<dbReference type="Gene3D" id="3.40.50.300">
    <property type="entry name" value="P-loop containing nucleotide triphosphate hydrolases"/>
    <property type="match status" value="1"/>
</dbReference>
<proteinExistence type="inferred from homology"/>
<dbReference type="InterPro" id="IPR027417">
    <property type="entry name" value="P-loop_NTPase"/>
</dbReference>
<comment type="function">
    <text evidence="1">Required for proper 34S pre-rRNA processing and 60S ribosome subunit assembly.</text>
</comment>
<evidence type="ECO:0000259" key="7">
    <source>
        <dbReference type="SMART" id="SM00382"/>
    </source>
</evidence>
<dbReference type="SMART" id="SM00359">
    <property type="entry name" value="PUA"/>
    <property type="match status" value="1"/>
</dbReference>
<dbReference type="GO" id="GO:0003688">
    <property type="term" value="F:DNA replication origin binding"/>
    <property type="evidence" value="ECO:0007669"/>
    <property type="project" value="TreeGrafter"/>
</dbReference>
<dbReference type="GO" id="GO:0006270">
    <property type="term" value="P:DNA replication initiation"/>
    <property type="evidence" value="ECO:0007669"/>
    <property type="project" value="TreeGrafter"/>
</dbReference>
<dbReference type="InterPro" id="IPR015947">
    <property type="entry name" value="PUA-like_sf"/>
</dbReference>
<evidence type="ECO:0000256" key="4">
    <source>
        <dbReference type="ARBA" id="ARBA00022705"/>
    </source>
</evidence>
<dbReference type="InterPro" id="IPR040598">
    <property type="entry name" value="NIP7_N"/>
</dbReference>
<dbReference type="InterPro" id="IPR036974">
    <property type="entry name" value="PUA_sf"/>
</dbReference>
<accession>A0A498S1G5</accession>
<dbReference type="CDD" id="cd00009">
    <property type="entry name" value="AAA"/>
    <property type="match status" value="1"/>
</dbReference>
<protein>
    <recommendedName>
        <fullName evidence="3">60S ribosome subunit biogenesis protein NIP7 homolog</fullName>
    </recommendedName>
</protein>
<feature type="compositionally biased region" description="Basic and acidic residues" evidence="5">
    <location>
        <begin position="22"/>
        <end position="32"/>
    </location>
</feature>
<dbReference type="Gene3D" id="1.10.8.60">
    <property type="match status" value="1"/>
</dbReference>
<feature type="domain" description="AAA+ ATPase" evidence="7">
    <location>
        <begin position="68"/>
        <end position="219"/>
    </location>
</feature>
<dbReference type="SUPFAM" id="SSF52540">
    <property type="entry name" value="P-loop containing nucleoside triphosphate hydrolases"/>
    <property type="match status" value="1"/>
</dbReference>
<evidence type="ECO:0000256" key="2">
    <source>
        <dbReference type="ARBA" id="ARBA00006184"/>
    </source>
</evidence>
<dbReference type="InterPro" id="IPR050311">
    <property type="entry name" value="ORC1/CDC6"/>
</dbReference>
<dbReference type="GO" id="GO:0033314">
    <property type="term" value="P:mitotic DNA replication checkpoint signaling"/>
    <property type="evidence" value="ECO:0007669"/>
    <property type="project" value="TreeGrafter"/>
</dbReference>
<dbReference type="Gene3D" id="3.10.450.220">
    <property type="match status" value="1"/>
</dbReference>
<dbReference type="InterPro" id="IPR003593">
    <property type="entry name" value="AAA+_ATPase"/>
</dbReference>
<dbReference type="PANTHER" id="PTHR10763">
    <property type="entry name" value="CELL DIVISION CONTROL PROTEIN 6-RELATED"/>
    <property type="match status" value="1"/>
</dbReference>
<dbReference type="Pfam" id="PF13191">
    <property type="entry name" value="AAA_16"/>
    <property type="match status" value="1"/>
</dbReference>
<evidence type="ECO:0000313" key="8">
    <source>
        <dbReference type="EMBL" id="VBB25263.1"/>
    </source>
</evidence>
<dbReference type="STRING" id="6277.A0A498S1G5"/>
<dbReference type="GO" id="GO:0003723">
    <property type="term" value="F:RNA binding"/>
    <property type="evidence" value="ECO:0007669"/>
    <property type="project" value="InterPro"/>
</dbReference>
<dbReference type="FunFam" id="2.30.130.10:FF:000002">
    <property type="entry name" value="60S ribosome subunit biogenesis protein NIP7 homolog"/>
    <property type="match status" value="1"/>
</dbReference>
<dbReference type="Gene3D" id="2.30.130.10">
    <property type="entry name" value="PUA domain"/>
    <property type="match status" value="1"/>
</dbReference>
<dbReference type="InterPro" id="IPR005155">
    <property type="entry name" value="UPF0113_PUA"/>
</dbReference>
<dbReference type="InterPro" id="IPR055359">
    <property type="entry name" value="Nip7_N_euk"/>
</dbReference>
<evidence type="ECO:0000256" key="5">
    <source>
        <dbReference type="SAM" id="MobiDB-lite"/>
    </source>
</evidence>
<keyword evidence="4" id="KW-0235">DNA replication</keyword>
<dbReference type="Pfam" id="PF03657">
    <property type="entry name" value="UPF0113"/>
    <property type="match status" value="1"/>
</dbReference>
<feature type="domain" description="PUA" evidence="6">
    <location>
        <begin position="459"/>
        <end position="534"/>
    </location>
</feature>
<dbReference type="Proteomes" id="UP000276991">
    <property type="component" value="Unassembled WGS sequence"/>
</dbReference>
<dbReference type="InterPro" id="IPR036390">
    <property type="entry name" value="WH_DNA-bd_sf"/>
</dbReference>
<sequence length="544" mass="61172">MVKRRKRSKYASEQSSSINKRFKAESELHQDNVQDSISKNNVSENLYGREKEVALLEKLLREGIVNHCPASIFISGPPGTGKTLAVKTVLQHMLLQHRRVILYVRSTYINCASENTKRDILTAVLNDCSKSSKRLSAKKLFMEFHEVLAKMNKHTIVVLDEIDYVRPKDRDSVCSMFQWPVLYENISIIGIANTLYMMELLKHKLKSLPELIVFAPYTERTNSDENAIELCARKVAAVTGDARKAVQVARRSLSIDLTGKTSCRNIFGTLSSVYGSPLLQAKIPLQQKILLATVIRLAGDNSCTMVEKGCLLSTYKKLCERLLLPALEVDEIHEALSLLESQSILKQKSSSYQLLVDKAAAAKMIADSSLLSQINIVRLDEKMRPLSDEEAETVFRKLAHYIGDHDRVYYCTEKLMRKAACVSREPLLSFGTCLGKFTKTKKFRMHITALDYIAPYAKCKIWVKPSAEQQFLYGNNVLKSGMNRMTEGAESHQGVVVYNMNDLPLGFGVTAKSTAECKRADLTSVVVLHQADLGEYIRNEAMLT</sequence>
<dbReference type="InterPro" id="IPR015163">
    <property type="entry name" value="Cdc6_C"/>
</dbReference>
<dbReference type="CDD" id="cd21151">
    <property type="entry name" value="PUA_Nip7-like"/>
    <property type="match status" value="1"/>
</dbReference>
<evidence type="ECO:0000313" key="9">
    <source>
        <dbReference type="Proteomes" id="UP000276991"/>
    </source>
</evidence>
<feature type="region of interest" description="Disordered" evidence="5">
    <location>
        <begin position="1"/>
        <end position="35"/>
    </location>
</feature>
<dbReference type="SMART" id="SM00382">
    <property type="entry name" value="AAA"/>
    <property type="match status" value="1"/>
</dbReference>
<dbReference type="CDD" id="cd21146">
    <property type="entry name" value="Nip7_N_euk"/>
    <property type="match status" value="1"/>
</dbReference>
<dbReference type="PROSITE" id="PS50890">
    <property type="entry name" value="PUA"/>
    <property type="match status" value="1"/>
</dbReference>
<dbReference type="OrthoDB" id="1926878at2759"/>
<organism evidence="8 9">
    <name type="scientific">Acanthocheilonema viteae</name>
    <name type="common">Filarial nematode worm</name>
    <name type="synonym">Dipetalonema viteae</name>
    <dbReference type="NCBI Taxonomy" id="6277"/>
    <lineage>
        <taxon>Eukaryota</taxon>
        <taxon>Metazoa</taxon>
        <taxon>Ecdysozoa</taxon>
        <taxon>Nematoda</taxon>
        <taxon>Chromadorea</taxon>
        <taxon>Rhabditida</taxon>
        <taxon>Spirurina</taxon>
        <taxon>Spiruromorpha</taxon>
        <taxon>Filarioidea</taxon>
        <taxon>Onchocercidae</taxon>
        <taxon>Acanthocheilonema</taxon>
    </lineage>
</organism>
<dbReference type="PANTHER" id="PTHR10763:SF26">
    <property type="entry name" value="CELL DIVISION CONTROL PROTEIN 6 HOMOLOG"/>
    <property type="match status" value="1"/>
</dbReference>
<dbReference type="SUPFAM" id="SSF88802">
    <property type="entry name" value="Pre-PUA domain"/>
    <property type="match status" value="1"/>
</dbReference>
<dbReference type="Pfam" id="PF17833">
    <property type="entry name" value="pre-PUA_NIP7"/>
    <property type="match status" value="1"/>
</dbReference>
<evidence type="ECO:0000256" key="3">
    <source>
        <dbReference type="ARBA" id="ARBA00018162"/>
    </source>
</evidence>
<keyword evidence="9" id="KW-1185">Reference proteome</keyword>
<comment type="similarity">
    <text evidence="2">Belongs to the CDC6/cdc18 family.</text>
</comment>
<dbReference type="SUPFAM" id="SSF88697">
    <property type="entry name" value="PUA domain-like"/>
    <property type="match status" value="1"/>
</dbReference>